<sequence>TSAQDDGPLGGDTPITFVNFTTMNVDIFTVSHTKVDKCSLVVHGLLDKSRFYTMRDNGYLDLDFSNLKVMDSLSLLFAYFTGELIIHVLLLSDKGFLMVVHTYGYMLHNSTFNLPCASNGCGLPIPCWENKGPLVSPLSNLSISTLNDSQGPPTCVNYLDVLLNAIHLCRQ</sequence>
<feature type="transmembrane region" description="Helical" evidence="1">
    <location>
        <begin position="72"/>
        <end position="91"/>
    </location>
</feature>
<reference evidence="2" key="1">
    <citation type="journal article" date="2008" name="J. Med. Virol.">
        <title>Longitudinal observation of parechovirus in stool samples from Norwegian infants.</title>
        <authorList>
            <person name="Tapia G."/>
            <person name="Cinek O."/>
            <person name="Witso E."/>
            <person name="Kulich M."/>
            <person name="Rasmussen T."/>
            <person name="Grinde B."/>
            <person name="Ronningen K.S."/>
        </authorList>
    </citation>
    <scope>NUCLEOTIDE SEQUENCE</scope>
    <source>
        <strain evidence="2">NO-9430</strain>
    </source>
</reference>
<feature type="non-terminal residue" evidence="2">
    <location>
        <position position="171"/>
    </location>
</feature>
<dbReference type="SUPFAM" id="SSF88633">
    <property type="entry name" value="Positive stranded ssRNA viruses"/>
    <property type="match status" value="1"/>
</dbReference>
<protein>
    <submittedName>
        <fullName evidence="2">VP1</fullName>
    </submittedName>
</protein>
<keyword evidence="1" id="KW-0812">Transmembrane</keyword>
<proteinExistence type="predicted"/>
<evidence type="ECO:0000256" key="1">
    <source>
        <dbReference type="SAM" id="Phobius"/>
    </source>
</evidence>
<feature type="non-terminal residue" evidence="2">
    <location>
        <position position="1"/>
    </location>
</feature>
<name>B6CP90_9PICO</name>
<keyword evidence="1" id="KW-0472">Membrane</keyword>
<keyword evidence="1" id="KW-1133">Transmembrane helix</keyword>
<evidence type="ECO:0000313" key="2">
    <source>
        <dbReference type="EMBL" id="ABZ81027.1"/>
    </source>
</evidence>
<organism evidence="2">
    <name type="scientific">Human parechovirus 2</name>
    <dbReference type="NCBI Taxonomy" id="39085"/>
    <lineage>
        <taxon>Viruses</taxon>
        <taxon>Riboviria</taxon>
        <taxon>Orthornavirae</taxon>
        <taxon>Pisuviricota</taxon>
        <taxon>Pisoniviricetes</taxon>
        <taxon>Picornavirales</taxon>
        <taxon>Picornaviridae</taxon>
        <taxon>Paavivirinae</taxon>
        <taxon>Parechovirus</taxon>
        <taxon>Parechovirus ahumpari</taxon>
        <taxon>Parechovirus A</taxon>
    </lineage>
</organism>
<dbReference type="EMBL" id="EU360572">
    <property type="protein sequence ID" value="ABZ81027.1"/>
    <property type="molecule type" value="Genomic_RNA"/>
</dbReference>
<accession>B6CP90</accession>